<dbReference type="RefSeq" id="WP_093691029.1">
    <property type="nucleotide sequence ID" value="NZ_FNBU01000020.1"/>
</dbReference>
<evidence type="ECO:0000313" key="2">
    <source>
        <dbReference type="EMBL" id="SDF65931.1"/>
    </source>
</evidence>
<dbReference type="EMBL" id="FNBU01000020">
    <property type="protein sequence ID" value="SDF65931.1"/>
    <property type="molecule type" value="Genomic_DNA"/>
</dbReference>
<evidence type="ECO:0000259" key="1">
    <source>
        <dbReference type="Pfam" id="PF13485"/>
    </source>
</evidence>
<dbReference type="AlphaFoldDB" id="A0A1G7MW88"/>
<gene>
    <name evidence="2" type="ORF">SAMN05660235_02311</name>
</gene>
<dbReference type="OrthoDB" id="9787613at2"/>
<accession>A0A1G7MW88</accession>
<name>A0A1G7MW88_9FIRM</name>
<dbReference type="Pfam" id="PF13485">
    <property type="entry name" value="Peptidase_MA_2"/>
    <property type="match status" value="1"/>
</dbReference>
<dbReference type="InterPro" id="IPR039568">
    <property type="entry name" value="Peptidase_MA-like_dom"/>
</dbReference>
<evidence type="ECO:0000313" key="3">
    <source>
        <dbReference type="Proteomes" id="UP000243333"/>
    </source>
</evidence>
<dbReference type="STRING" id="1123285.SAMN05660235_02311"/>
<protein>
    <submittedName>
        <fullName evidence="2">Peptidase MA superfamily protein</fullName>
    </submittedName>
</protein>
<keyword evidence="3" id="KW-1185">Reference proteome</keyword>
<feature type="domain" description="Peptidase MA-like" evidence="1">
    <location>
        <begin position="153"/>
        <end position="280"/>
    </location>
</feature>
<proteinExistence type="predicted"/>
<organism evidence="2 3">
    <name type="scientific">Sporolituus thermophilus DSM 23256</name>
    <dbReference type="NCBI Taxonomy" id="1123285"/>
    <lineage>
        <taxon>Bacteria</taxon>
        <taxon>Bacillati</taxon>
        <taxon>Bacillota</taxon>
        <taxon>Negativicutes</taxon>
        <taxon>Selenomonadales</taxon>
        <taxon>Sporomusaceae</taxon>
        <taxon>Sporolituus</taxon>
    </lineage>
</organism>
<sequence length="290" mass="32823">MRTILFHDKVTALIALGLVVALLALVPAQLPRMWLYPLARQLAAAKIAYQTRDMAVYETPHFIIKYTAADADTVAMLATAAEAAYGPVTQALRYEPAEKTLLLVYPDRQQLNQAFGWSGDQSAMGVYWGGVIRILSPHVWLKAGESTKEFIHKGPMVHEFTHLVFDHMTSGNYTRWFTEGLAQYMEYRANGYEWLTPRNKLTGKLYTMAELDENFDNLPEQSLAYREALAAVRYIAEVHGEDKLMAIIADLQKGRSTEAAITGALGMDYQAFEQAWQRWAVTNMKNYDEK</sequence>
<dbReference type="Proteomes" id="UP000243333">
    <property type="component" value="Unassembled WGS sequence"/>
</dbReference>
<reference evidence="3" key="1">
    <citation type="submission" date="2016-10" db="EMBL/GenBank/DDBJ databases">
        <authorList>
            <person name="Varghese N."/>
            <person name="Submissions S."/>
        </authorList>
    </citation>
    <scope>NUCLEOTIDE SEQUENCE [LARGE SCALE GENOMIC DNA]</scope>
    <source>
        <strain evidence="3">DSM 23256</strain>
    </source>
</reference>